<dbReference type="PANTHER" id="PTHR12110:SF41">
    <property type="entry name" value="INOSOSE DEHYDRATASE"/>
    <property type="match status" value="1"/>
</dbReference>
<dbReference type="InterPro" id="IPR036237">
    <property type="entry name" value="Xyl_isomerase-like_sf"/>
</dbReference>
<reference evidence="2 3" key="1">
    <citation type="submission" date="2016-11" db="EMBL/GenBank/DDBJ databases">
        <authorList>
            <person name="Jaros S."/>
            <person name="Januszkiewicz K."/>
            <person name="Wedrychowicz H."/>
        </authorList>
    </citation>
    <scope>NUCLEOTIDE SEQUENCE [LARGE SCALE GENOMIC DNA]</scope>
    <source>
        <strain evidence="2 3">DSM 17918</strain>
    </source>
</reference>
<dbReference type="PANTHER" id="PTHR12110">
    <property type="entry name" value="HYDROXYPYRUVATE ISOMERASE"/>
    <property type="match status" value="1"/>
</dbReference>
<keyword evidence="2" id="KW-0413">Isomerase</keyword>
<dbReference type="STRING" id="1121256.SAMN02746089_01734"/>
<dbReference type="EMBL" id="FQVH01000019">
    <property type="protein sequence ID" value="SHF34952.1"/>
    <property type="molecule type" value="Genomic_DNA"/>
</dbReference>
<proteinExistence type="predicted"/>
<dbReference type="InterPro" id="IPR050312">
    <property type="entry name" value="IolE/XylAMocC-like"/>
</dbReference>
<evidence type="ECO:0000313" key="2">
    <source>
        <dbReference type="EMBL" id="SHF34952.1"/>
    </source>
</evidence>
<sequence length="279" mass="31771">MKKGINAWCFPANFTVKQCIEMAKEAGYDGIELNMSEADLEGADKEPNLTINATEREIQEIYGFCKDTGIPVSSVSTSLLWKYSLTSEDEATRNKGMDIVKRMIDAAVLLNTDAILVVPGVVNEKVSYKDAYMRSLEAFKKLRQKAEENRVYIGIENVWNKFLLSPIEMRNFIDEIGSPYVRAYFDVGNVLAFSYPEYWIEVLSDYIVRVHVKDFDTSIGNIHGFKNLLQGDVNWPRVMASLKKVGYKSYLTAELSPYRVNPELLVYDTSRHLDTILSL</sequence>
<dbReference type="GO" id="GO:0016853">
    <property type="term" value="F:isomerase activity"/>
    <property type="evidence" value="ECO:0007669"/>
    <property type="project" value="UniProtKB-KW"/>
</dbReference>
<dbReference type="InterPro" id="IPR013022">
    <property type="entry name" value="Xyl_isomerase-like_TIM-brl"/>
</dbReference>
<dbReference type="Pfam" id="PF01261">
    <property type="entry name" value="AP_endonuc_2"/>
    <property type="match status" value="1"/>
</dbReference>
<organism evidence="2 3">
    <name type="scientific">Caldanaerobius fijiensis DSM 17918</name>
    <dbReference type="NCBI Taxonomy" id="1121256"/>
    <lineage>
        <taxon>Bacteria</taxon>
        <taxon>Bacillati</taxon>
        <taxon>Bacillota</taxon>
        <taxon>Clostridia</taxon>
        <taxon>Thermoanaerobacterales</taxon>
        <taxon>Thermoanaerobacteraceae</taxon>
        <taxon>Caldanaerobius</taxon>
    </lineage>
</organism>
<accession>A0A1M5AYG6</accession>
<dbReference type="Proteomes" id="UP000184088">
    <property type="component" value="Unassembled WGS sequence"/>
</dbReference>
<feature type="domain" description="Xylose isomerase-like TIM barrel" evidence="1">
    <location>
        <begin position="21"/>
        <end position="273"/>
    </location>
</feature>
<evidence type="ECO:0000313" key="3">
    <source>
        <dbReference type="Proteomes" id="UP000184088"/>
    </source>
</evidence>
<evidence type="ECO:0000259" key="1">
    <source>
        <dbReference type="Pfam" id="PF01261"/>
    </source>
</evidence>
<protein>
    <submittedName>
        <fullName evidence="2">Hexulose-6-phosphate isomerase</fullName>
    </submittedName>
</protein>
<keyword evidence="3" id="KW-1185">Reference proteome</keyword>
<name>A0A1M5AYG6_9THEO</name>
<gene>
    <name evidence="2" type="ORF">SAMN02746089_01734</name>
</gene>
<dbReference type="AlphaFoldDB" id="A0A1M5AYG6"/>
<dbReference type="Gene3D" id="3.20.20.150">
    <property type="entry name" value="Divalent-metal-dependent TIM barrel enzymes"/>
    <property type="match status" value="1"/>
</dbReference>
<dbReference type="SUPFAM" id="SSF51658">
    <property type="entry name" value="Xylose isomerase-like"/>
    <property type="match status" value="1"/>
</dbReference>